<feature type="region of interest" description="Disordered" evidence="7">
    <location>
        <begin position="1"/>
        <end position="50"/>
    </location>
</feature>
<dbReference type="HOGENOM" id="CLU_001265_0_1_1"/>
<keyword evidence="2" id="KW-0813">Transport</keyword>
<keyword evidence="3 8" id="KW-0812">Transmembrane</keyword>
<dbReference type="eggNOG" id="KOG2533">
    <property type="taxonomic scope" value="Eukaryota"/>
</dbReference>
<dbReference type="InterPro" id="IPR036259">
    <property type="entry name" value="MFS_trans_sf"/>
</dbReference>
<dbReference type="Pfam" id="PF07690">
    <property type="entry name" value="MFS_1"/>
    <property type="match status" value="1"/>
</dbReference>
<dbReference type="GO" id="GO:0016020">
    <property type="term" value="C:membrane"/>
    <property type="evidence" value="ECO:0000318"/>
    <property type="project" value="GO_Central"/>
</dbReference>
<dbReference type="STRING" id="402676.B6K7J3"/>
<dbReference type="EMBL" id="KE651168">
    <property type="protein sequence ID" value="EEB09497.2"/>
    <property type="molecule type" value="Genomic_DNA"/>
</dbReference>
<protein>
    <submittedName>
        <fullName evidence="10">Nicotinic acid plasma membrane transporter</fullName>
    </submittedName>
</protein>
<feature type="transmembrane region" description="Helical" evidence="8">
    <location>
        <begin position="356"/>
        <end position="378"/>
    </location>
</feature>
<feature type="transmembrane region" description="Helical" evidence="8">
    <location>
        <begin position="251"/>
        <end position="273"/>
    </location>
</feature>
<comment type="similarity">
    <text evidence="6">Belongs to the major facilitator superfamily. Allantoate permease family.</text>
</comment>
<dbReference type="AlphaFoldDB" id="B6K7J3"/>
<comment type="subcellular location">
    <subcellularLocation>
        <location evidence="1">Membrane</location>
        <topology evidence="1">Multi-pass membrane protein</topology>
    </subcellularLocation>
</comment>
<dbReference type="OrthoDB" id="2962993at2759"/>
<dbReference type="RefSeq" id="XP_002175790.2">
    <property type="nucleotide sequence ID" value="XM_002175754.2"/>
</dbReference>
<dbReference type="PANTHER" id="PTHR43791">
    <property type="entry name" value="PERMEASE-RELATED"/>
    <property type="match status" value="1"/>
</dbReference>
<feature type="transmembrane region" description="Helical" evidence="8">
    <location>
        <begin position="183"/>
        <end position="206"/>
    </location>
</feature>
<dbReference type="PROSITE" id="PS50850">
    <property type="entry name" value="MFS"/>
    <property type="match status" value="1"/>
</dbReference>
<keyword evidence="5 8" id="KW-0472">Membrane</keyword>
<dbReference type="CDD" id="cd17327">
    <property type="entry name" value="MFS_FEN2_like"/>
    <property type="match status" value="1"/>
</dbReference>
<feature type="compositionally biased region" description="Polar residues" evidence="7">
    <location>
        <begin position="27"/>
        <end position="46"/>
    </location>
</feature>
<feature type="transmembrane region" description="Helical" evidence="8">
    <location>
        <begin position="472"/>
        <end position="497"/>
    </location>
</feature>
<dbReference type="VEuPathDB" id="FungiDB:SJAG_04706"/>
<evidence type="ECO:0000313" key="10">
    <source>
        <dbReference type="EMBL" id="EEB09497.2"/>
    </source>
</evidence>
<reference evidence="10 12" key="1">
    <citation type="journal article" date="2011" name="Science">
        <title>Comparative functional genomics of the fission yeasts.</title>
        <authorList>
            <person name="Rhind N."/>
            <person name="Chen Z."/>
            <person name="Yassour M."/>
            <person name="Thompson D.A."/>
            <person name="Haas B.J."/>
            <person name="Habib N."/>
            <person name="Wapinski I."/>
            <person name="Roy S."/>
            <person name="Lin M.F."/>
            <person name="Heiman D.I."/>
            <person name="Young S.K."/>
            <person name="Furuya K."/>
            <person name="Guo Y."/>
            <person name="Pidoux A."/>
            <person name="Chen H.M."/>
            <person name="Robbertse B."/>
            <person name="Goldberg J.M."/>
            <person name="Aoki K."/>
            <person name="Bayne E.H."/>
            <person name="Berlin A.M."/>
            <person name="Desjardins C.A."/>
            <person name="Dobbs E."/>
            <person name="Dukaj L."/>
            <person name="Fan L."/>
            <person name="FitzGerald M.G."/>
            <person name="French C."/>
            <person name="Gujja S."/>
            <person name="Hansen K."/>
            <person name="Keifenheim D."/>
            <person name="Levin J.Z."/>
            <person name="Mosher R.A."/>
            <person name="Mueller C.A."/>
            <person name="Pfiffner J."/>
            <person name="Priest M."/>
            <person name="Russ C."/>
            <person name="Smialowska A."/>
            <person name="Swoboda P."/>
            <person name="Sykes S.M."/>
            <person name="Vaughn M."/>
            <person name="Vengrova S."/>
            <person name="Yoder R."/>
            <person name="Zeng Q."/>
            <person name="Allshire R."/>
            <person name="Baulcombe D."/>
            <person name="Birren B.W."/>
            <person name="Brown W."/>
            <person name="Ekwall K."/>
            <person name="Kellis M."/>
            <person name="Leatherwood J."/>
            <person name="Levin H."/>
            <person name="Margalit H."/>
            <person name="Martienssen R."/>
            <person name="Nieduszynski C.A."/>
            <person name="Spatafora J.W."/>
            <person name="Friedman N."/>
            <person name="Dalgaard J.Z."/>
            <person name="Baumann P."/>
            <person name="Niki H."/>
            <person name="Regev A."/>
            <person name="Nusbaum C."/>
        </authorList>
    </citation>
    <scope>NUCLEOTIDE SEQUENCE [LARGE SCALE GENOMIC DNA]</scope>
    <source>
        <strain evidence="12">yFS275 / FY16936</strain>
    </source>
</reference>
<organism evidence="10 12">
    <name type="scientific">Schizosaccharomyces japonicus (strain yFS275 / FY16936)</name>
    <name type="common">Fission yeast</name>
    <dbReference type="NCBI Taxonomy" id="402676"/>
    <lineage>
        <taxon>Eukaryota</taxon>
        <taxon>Fungi</taxon>
        <taxon>Dikarya</taxon>
        <taxon>Ascomycota</taxon>
        <taxon>Taphrinomycotina</taxon>
        <taxon>Schizosaccharomycetes</taxon>
        <taxon>Schizosaccharomycetales</taxon>
        <taxon>Schizosaccharomycetaceae</taxon>
        <taxon>Schizosaccharomyces</taxon>
    </lineage>
</organism>
<keyword evidence="12" id="KW-1185">Reference proteome</keyword>
<feature type="transmembrane region" description="Helical" evidence="8">
    <location>
        <begin position="159"/>
        <end position="177"/>
    </location>
</feature>
<dbReference type="FunFam" id="1.20.1250.20:FF:000013">
    <property type="entry name" value="MFS general substrate transporter"/>
    <property type="match status" value="1"/>
</dbReference>
<evidence type="ECO:0000313" key="11">
    <source>
        <dbReference type="JaponicusDB" id="SJAG_04706"/>
    </source>
</evidence>
<gene>
    <name evidence="11" type="primary">tna1</name>
    <name evidence="10" type="ORF">SJAG_04706</name>
</gene>
<evidence type="ECO:0000256" key="7">
    <source>
        <dbReference type="SAM" id="MobiDB-lite"/>
    </source>
</evidence>
<dbReference type="InterPro" id="IPR020846">
    <property type="entry name" value="MFS_dom"/>
</dbReference>
<accession>B6K7J3</accession>
<evidence type="ECO:0000256" key="5">
    <source>
        <dbReference type="ARBA" id="ARBA00023136"/>
    </source>
</evidence>
<dbReference type="SUPFAM" id="SSF103473">
    <property type="entry name" value="MFS general substrate transporter"/>
    <property type="match status" value="1"/>
</dbReference>
<dbReference type="InterPro" id="IPR011701">
    <property type="entry name" value="MFS"/>
</dbReference>
<dbReference type="JaponicusDB" id="SJAG_04706">
    <property type="gene designation" value="tna1"/>
</dbReference>
<evidence type="ECO:0000256" key="1">
    <source>
        <dbReference type="ARBA" id="ARBA00004141"/>
    </source>
</evidence>
<name>B6K7J3_SCHJY</name>
<proteinExistence type="inferred from homology"/>
<evidence type="ECO:0000256" key="2">
    <source>
        <dbReference type="ARBA" id="ARBA00022448"/>
    </source>
</evidence>
<feature type="domain" description="Major facilitator superfamily (MFS) profile" evidence="9">
    <location>
        <begin position="92"/>
        <end position="502"/>
    </location>
</feature>
<dbReference type="Gene3D" id="1.20.1250.20">
    <property type="entry name" value="MFS general substrate transporter like domains"/>
    <property type="match status" value="2"/>
</dbReference>
<dbReference type="Proteomes" id="UP000001744">
    <property type="component" value="Unassembled WGS sequence"/>
</dbReference>
<evidence type="ECO:0000313" key="12">
    <source>
        <dbReference type="Proteomes" id="UP000001744"/>
    </source>
</evidence>
<sequence length="532" mass="58884">MAEVLSNPTHRHMATEAPTALDAPVSGRSSGASFESHGSQVPNSELQRGPYTKESLESKDAVVIVDSKSSSQDSTISPEQHRRLLRRLDLIIAPCMMIIYMVAFLDRTNIGNAKVAGLPEDLHLKGNQFNVATSIFYATFIVFEMPTTLLMKRFQPKQTLSFIIFAYSITTLCTGFVKNYSGLIATRLILGACEAGLFPCLTVYLTMVYTREELAPRIAYLFSAAAISGAFGGLFAYGILQMNGVAGFAGWRWLFVIEGILSFLCSIMAFFVFPNDPKNAWFLNSEMRGHMRIRENARTGDLEEKKWSWKGVRLALSDPKLYIMSIAEFGQDTCLYGFSTFLPAIIRAMGHQGLSVQYLTIPVYAVGAVCFLTASYISDRIRSRGIVLIINNIFPIVGYILLLTRQGHPSVLYFACYMCGIGIYTGAGLPVTWISGNVAPHYKRATSISFMMATANSSGILSGQIYRWAPKYIAGHATSLIAISISTILHFVTIMYLRRQNRKRQAFLDSGADVGEKATVADDSNVHFRYVI</sequence>
<feature type="transmembrane region" description="Helical" evidence="8">
    <location>
        <begin position="218"/>
        <end position="239"/>
    </location>
</feature>
<evidence type="ECO:0000259" key="9">
    <source>
        <dbReference type="PROSITE" id="PS50850"/>
    </source>
</evidence>
<feature type="transmembrane region" description="Helical" evidence="8">
    <location>
        <begin position="129"/>
        <end position="147"/>
    </location>
</feature>
<dbReference type="PANTHER" id="PTHR43791:SF24">
    <property type="entry name" value="NICOTINIC ACID PLASMA MEMBRANE TRANSPORTER"/>
    <property type="match status" value="1"/>
</dbReference>
<dbReference type="GO" id="GO:0022857">
    <property type="term" value="F:transmembrane transporter activity"/>
    <property type="evidence" value="ECO:0000318"/>
    <property type="project" value="GO_Central"/>
</dbReference>
<dbReference type="FunFam" id="1.20.1250.20:FF:000034">
    <property type="entry name" value="MFS general substrate transporter"/>
    <property type="match status" value="1"/>
</dbReference>
<evidence type="ECO:0000256" key="4">
    <source>
        <dbReference type="ARBA" id="ARBA00022989"/>
    </source>
</evidence>
<dbReference type="GeneID" id="7051496"/>
<evidence type="ECO:0000256" key="8">
    <source>
        <dbReference type="SAM" id="Phobius"/>
    </source>
</evidence>
<feature type="transmembrane region" description="Helical" evidence="8">
    <location>
        <begin position="385"/>
        <end position="404"/>
    </location>
</feature>
<dbReference type="OMA" id="QRRKYMG"/>
<evidence type="ECO:0000256" key="6">
    <source>
        <dbReference type="ARBA" id="ARBA00037968"/>
    </source>
</evidence>
<feature type="transmembrane region" description="Helical" evidence="8">
    <location>
        <begin position="88"/>
        <end position="105"/>
    </location>
</feature>
<feature type="transmembrane region" description="Helical" evidence="8">
    <location>
        <begin position="410"/>
        <end position="433"/>
    </location>
</feature>
<keyword evidence="4 8" id="KW-1133">Transmembrane helix</keyword>
<evidence type="ECO:0000256" key="3">
    <source>
        <dbReference type="ARBA" id="ARBA00022692"/>
    </source>
</evidence>